<dbReference type="SMART" id="SM00824">
    <property type="entry name" value="PKS_TE"/>
    <property type="match status" value="1"/>
</dbReference>
<dbReference type="PANTHER" id="PTHR11487">
    <property type="entry name" value="THIOESTERASE"/>
    <property type="match status" value="1"/>
</dbReference>
<evidence type="ECO:0000259" key="3">
    <source>
        <dbReference type="SMART" id="SM00824"/>
    </source>
</evidence>
<feature type="domain" description="Thioesterase TesA-like" evidence="3">
    <location>
        <begin position="18"/>
        <end position="242"/>
    </location>
</feature>
<comment type="similarity">
    <text evidence="1">Belongs to the thioesterase family.</text>
</comment>
<keyword evidence="2" id="KW-0378">Hydrolase</keyword>
<dbReference type="AlphaFoldDB" id="A0A937ENB5"/>
<sequence>MPTLVRLAHRPKAAVRLYCLPPGGSGPEFYQRWADLLPATVEPYAFALPGRGNRRDEPSPTDPSALSAALASLTDDATDSRPFALFGHSFGALLAHETARRLRRTTRREPALVALSALPPPHQREFERLLATLVTSGLDAFTDLVGPLPAELLEDPVTVTRLCTPHLADLVLALHHRHHDEPPLQVSLALYGGETDPLVPPGCLEGWNDLFTTPTTPHLFAGRHTYPLHQAPALVRQLTKDLQRAIR</sequence>
<proteinExistence type="inferred from homology"/>
<dbReference type="SUPFAM" id="SSF53474">
    <property type="entry name" value="alpha/beta-Hydrolases"/>
    <property type="match status" value="1"/>
</dbReference>
<name>A0A937ENB5_9ACTN</name>
<dbReference type="RefSeq" id="WP_201842980.1">
    <property type="nucleotide sequence ID" value="NZ_JAERRK010000023.1"/>
</dbReference>
<keyword evidence="5" id="KW-1185">Reference proteome</keyword>
<dbReference type="PANTHER" id="PTHR11487:SF0">
    <property type="entry name" value="S-ACYL FATTY ACID SYNTHASE THIOESTERASE, MEDIUM CHAIN"/>
    <property type="match status" value="1"/>
</dbReference>
<dbReference type="GO" id="GO:0008610">
    <property type="term" value="P:lipid biosynthetic process"/>
    <property type="evidence" value="ECO:0007669"/>
    <property type="project" value="TreeGrafter"/>
</dbReference>
<organism evidence="4 5">
    <name type="scientific">Streptomyces actinomycinicus</name>
    <dbReference type="NCBI Taxonomy" id="1695166"/>
    <lineage>
        <taxon>Bacteria</taxon>
        <taxon>Bacillati</taxon>
        <taxon>Actinomycetota</taxon>
        <taxon>Actinomycetes</taxon>
        <taxon>Kitasatosporales</taxon>
        <taxon>Streptomycetaceae</taxon>
        <taxon>Streptomyces</taxon>
    </lineage>
</organism>
<evidence type="ECO:0000256" key="2">
    <source>
        <dbReference type="ARBA" id="ARBA00022801"/>
    </source>
</evidence>
<dbReference type="EMBL" id="JAERRK010000023">
    <property type="protein sequence ID" value="MBL1086493.1"/>
    <property type="molecule type" value="Genomic_DNA"/>
</dbReference>
<comment type="caution">
    <text evidence="4">The sequence shown here is derived from an EMBL/GenBank/DDBJ whole genome shotgun (WGS) entry which is preliminary data.</text>
</comment>
<protein>
    <submittedName>
        <fullName evidence="4">Thioesterase</fullName>
    </submittedName>
</protein>
<dbReference type="Proteomes" id="UP000661858">
    <property type="component" value="Unassembled WGS sequence"/>
</dbReference>
<reference evidence="4" key="1">
    <citation type="submission" date="2021-01" db="EMBL/GenBank/DDBJ databases">
        <title>WGS of actinomycetes isolated from Thailand.</title>
        <authorList>
            <person name="Thawai C."/>
        </authorList>
    </citation>
    <scope>NUCLEOTIDE SEQUENCE</scope>
    <source>
        <strain evidence="4">RCU-197</strain>
    </source>
</reference>
<gene>
    <name evidence="4" type="ORF">JK359_31785</name>
</gene>
<accession>A0A937ENB5</accession>
<dbReference type="GO" id="GO:0016787">
    <property type="term" value="F:hydrolase activity"/>
    <property type="evidence" value="ECO:0007669"/>
    <property type="project" value="UniProtKB-KW"/>
</dbReference>
<dbReference type="InterPro" id="IPR012223">
    <property type="entry name" value="TEII"/>
</dbReference>
<dbReference type="InterPro" id="IPR001031">
    <property type="entry name" value="Thioesterase"/>
</dbReference>
<dbReference type="InterPro" id="IPR020802">
    <property type="entry name" value="TesA-like"/>
</dbReference>
<evidence type="ECO:0000313" key="4">
    <source>
        <dbReference type="EMBL" id="MBL1086493.1"/>
    </source>
</evidence>
<dbReference type="Gene3D" id="3.40.50.1820">
    <property type="entry name" value="alpha/beta hydrolase"/>
    <property type="match status" value="1"/>
</dbReference>
<dbReference type="InterPro" id="IPR029058">
    <property type="entry name" value="AB_hydrolase_fold"/>
</dbReference>
<dbReference type="Pfam" id="PF00975">
    <property type="entry name" value="Thioesterase"/>
    <property type="match status" value="1"/>
</dbReference>
<evidence type="ECO:0000256" key="1">
    <source>
        <dbReference type="ARBA" id="ARBA00007169"/>
    </source>
</evidence>
<evidence type="ECO:0000313" key="5">
    <source>
        <dbReference type="Proteomes" id="UP000661858"/>
    </source>
</evidence>